<dbReference type="SUPFAM" id="SSF103481">
    <property type="entry name" value="Multidrug resistance efflux transporter EmrE"/>
    <property type="match status" value="2"/>
</dbReference>
<feature type="transmembrane region" description="Helical" evidence="1">
    <location>
        <begin position="231"/>
        <end position="251"/>
    </location>
</feature>
<dbReference type="Pfam" id="PF00892">
    <property type="entry name" value="EamA"/>
    <property type="match status" value="2"/>
</dbReference>
<feature type="transmembrane region" description="Helical" evidence="1">
    <location>
        <begin position="38"/>
        <end position="57"/>
    </location>
</feature>
<protein>
    <submittedName>
        <fullName evidence="3">EamA family transporter</fullName>
    </submittedName>
</protein>
<dbReference type="InterPro" id="IPR000620">
    <property type="entry name" value="EamA_dom"/>
</dbReference>
<keyword evidence="1" id="KW-0812">Transmembrane</keyword>
<dbReference type="InterPro" id="IPR037185">
    <property type="entry name" value="EmrE-like"/>
</dbReference>
<dbReference type="EMBL" id="PIPT01000008">
    <property type="protein sequence ID" value="RUO46690.1"/>
    <property type="molecule type" value="Genomic_DNA"/>
</dbReference>
<feature type="transmembrane region" description="Helical" evidence="1">
    <location>
        <begin position="144"/>
        <end position="163"/>
    </location>
</feature>
<evidence type="ECO:0000313" key="3">
    <source>
        <dbReference type="EMBL" id="RUO46690.1"/>
    </source>
</evidence>
<feature type="domain" description="EamA" evidence="2">
    <location>
        <begin position="147"/>
        <end position="270"/>
    </location>
</feature>
<keyword evidence="1" id="KW-0472">Membrane</keyword>
<dbReference type="Gene3D" id="1.10.3730.20">
    <property type="match status" value="1"/>
</dbReference>
<evidence type="ECO:0000256" key="1">
    <source>
        <dbReference type="SAM" id="Phobius"/>
    </source>
</evidence>
<dbReference type="RefSeq" id="WP_126834374.1">
    <property type="nucleotide sequence ID" value="NZ_JBLXIO010000003.1"/>
</dbReference>
<gene>
    <name evidence="3" type="ORF">CWE21_10365</name>
</gene>
<keyword evidence="4" id="KW-1185">Reference proteome</keyword>
<proteinExistence type="predicted"/>
<keyword evidence="1" id="KW-1133">Transmembrane helix</keyword>
<feature type="domain" description="EamA" evidence="2">
    <location>
        <begin position="25"/>
        <end position="137"/>
    </location>
</feature>
<organism evidence="3 4">
    <name type="scientific">Pseudidiomarina aquimaris</name>
    <dbReference type="NCBI Taxonomy" id="641841"/>
    <lineage>
        <taxon>Bacteria</taxon>
        <taxon>Pseudomonadati</taxon>
        <taxon>Pseudomonadota</taxon>
        <taxon>Gammaproteobacteria</taxon>
        <taxon>Alteromonadales</taxon>
        <taxon>Idiomarinaceae</taxon>
        <taxon>Pseudidiomarina</taxon>
    </lineage>
</organism>
<feature type="transmembrane region" description="Helical" evidence="1">
    <location>
        <begin position="257"/>
        <end position="276"/>
    </location>
</feature>
<comment type="caution">
    <text evidence="3">The sequence shown here is derived from an EMBL/GenBank/DDBJ whole genome shotgun (WGS) entry which is preliminary data.</text>
</comment>
<sequence length="283" mass="30475">MDRSVIQAVIMLVFGNNVAILSDSLIKLVGSHDAPFQFAFLRLISALVVLMPLMVLLKKPLKPTHTRWHWVRAHVWLVSSLCMVISLTTLPLATANAVFYAAPLITVVLAVLLFSERASLASFIASGLGLVGVLVIVNPTEMNGFALAALVVALSLAINNLLIKKLPAQHGVVETLYYTTLLALPLAALGAWIEGATWSWSMALLAFGSSVFVLIYAATCVFAYRAAQSSVVSSAEYTGLIGAVLVGMVFFAEQPELRFYLGAMLIVVPLVTLTFLQREGRGQ</sequence>
<dbReference type="AlphaFoldDB" id="A0A432XDD5"/>
<dbReference type="GO" id="GO:0016020">
    <property type="term" value="C:membrane"/>
    <property type="evidence" value="ECO:0007669"/>
    <property type="project" value="InterPro"/>
</dbReference>
<dbReference type="Proteomes" id="UP000286678">
    <property type="component" value="Unassembled WGS sequence"/>
</dbReference>
<evidence type="ECO:0000313" key="4">
    <source>
        <dbReference type="Proteomes" id="UP000286678"/>
    </source>
</evidence>
<name>A0A432XDD5_9GAMM</name>
<feature type="transmembrane region" description="Helical" evidence="1">
    <location>
        <begin position="93"/>
        <end position="113"/>
    </location>
</feature>
<evidence type="ECO:0000259" key="2">
    <source>
        <dbReference type="Pfam" id="PF00892"/>
    </source>
</evidence>
<feature type="transmembrane region" description="Helical" evidence="1">
    <location>
        <begin position="69"/>
        <end position="87"/>
    </location>
</feature>
<feature type="transmembrane region" description="Helical" evidence="1">
    <location>
        <begin position="199"/>
        <end position="224"/>
    </location>
</feature>
<accession>A0A432XDD5</accession>
<dbReference type="PANTHER" id="PTHR22911">
    <property type="entry name" value="ACYL-MALONYL CONDENSING ENZYME-RELATED"/>
    <property type="match status" value="1"/>
</dbReference>
<reference evidence="4" key="1">
    <citation type="journal article" date="2018" name="Front. Microbiol.">
        <title>Genome-Based Analysis Reveals the Taxonomy and Diversity of the Family Idiomarinaceae.</title>
        <authorList>
            <person name="Liu Y."/>
            <person name="Lai Q."/>
            <person name="Shao Z."/>
        </authorList>
    </citation>
    <scope>NUCLEOTIDE SEQUENCE [LARGE SCALE GENOMIC DNA]</scope>
    <source>
        <strain evidence="4">SW15</strain>
    </source>
</reference>
<dbReference type="PANTHER" id="PTHR22911:SF103">
    <property type="entry name" value="BLR2811 PROTEIN"/>
    <property type="match status" value="1"/>
</dbReference>
<dbReference type="OrthoDB" id="148351at2"/>
<feature type="transmembrane region" description="Helical" evidence="1">
    <location>
        <begin position="120"/>
        <end position="138"/>
    </location>
</feature>
<feature type="transmembrane region" description="Helical" evidence="1">
    <location>
        <begin position="175"/>
        <end position="193"/>
    </location>
</feature>